<evidence type="ECO:0000313" key="3">
    <source>
        <dbReference type="Proteomes" id="UP000050497"/>
    </source>
</evidence>
<reference evidence="2 4" key="2">
    <citation type="submission" date="2016-08" db="EMBL/GenBank/DDBJ databases">
        <authorList>
            <person name="Varghese N."/>
            <person name="Submissions Spin"/>
        </authorList>
    </citation>
    <scope>NUCLEOTIDE SEQUENCE [LARGE SCALE GENOMIC DNA]</scope>
    <source>
        <strain evidence="2 4">HL-109</strain>
    </source>
</reference>
<evidence type="ECO:0000313" key="1">
    <source>
        <dbReference type="EMBL" id="KPQ08909.1"/>
    </source>
</evidence>
<name>A0A0P7ZVX6_9HYPH</name>
<sequence>MRPNQISFSDNRSMAARTRRITIAMNPLTHSHYIHVL</sequence>
<dbReference type="EMBL" id="LJSX01000039">
    <property type="protein sequence ID" value="KPQ08909.1"/>
    <property type="molecule type" value="Genomic_DNA"/>
</dbReference>
<reference evidence="1 3" key="1">
    <citation type="submission" date="2015-09" db="EMBL/GenBank/DDBJ databases">
        <title>Identification and resolution of microdiversity through metagenomic sequencing of parallel consortia.</title>
        <authorList>
            <person name="Nelson W.C."/>
            <person name="Romine M.F."/>
            <person name="Lindemann S.R."/>
        </authorList>
    </citation>
    <scope>NUCLEOTIDE SEQUENCE [LARGE SCALE GENOMIC DNA]</scope>
    <source>
        <strain evidence="1">HL-109</strain>
    </source>
</reference>
<dbReference type="STRING" id="1653334.GA0071312_0673"/>
<evidence type="ECO:0000313" key="4">
    <source>
        <dbReference type="Proteomes" id="UP000182800"/>
    </source>
</evidence>
<gene>
    <name evidence="2" type="ORF">GA0071312_0673</name>
    <name evidence="1" type="ORF">HLUCCO17_16895</name>
</gene>
<accession>A0A0P7ZVX6</accession>
<protein>
    <submittedName>
        <fullName evidence="1">Uncharacterized protein</fullName>
    </submittedName>
</protein>
<keyword evidence="4" id="KW-1185">Reference proteome</keyword>
<dbReference type="EMBL" id="FMBM01000001">
    <property type="protein sequence ID" value="SCC79092.1"/>
    <property type="molecule type" value="Genomic_DNA"/>
</dbReference>
<evidence type="ECO:0000313" key="2">
    <source>
        <dbReference type="EMBL" id="SCC79092.1"/>
    </source>
</evidence>
<dbReference type="Proteomes" id="UP000050497">
    <property type="component" value="Unassembled WGS sequence"/>
</dbReference>
<organism evidence="1 3">
    <name type="scientific">Saliniramus fredricksonii</name>
    <dbReference type="NCBI Taxonomy" id="1653334"/>
    <lineage>
        <taxon>Bacteria</taxon>
        <taxon>Pseudomonadati</taxon>
        <taxon>Pseudomonadota</taxon>
        <taxon>Alphaproteobacteria</taxon>
        <taxon>Hyphomicrobiales</taxon>
        <taxon>Salinarimonadaceae</taxon>
        <taxon>Saliniramus</taxon>
    </lineage>
</organism>
<proteinExistence type="predicted"/>
<comment type="caution">
    <text evidence="1">The sequence shown here is derived from an EMBL/GenBank/DDBJ whole genome shotgun (WGS) entry which is preliminary data.</text>
</comment>
<dbReference type="AlphaFoldDB" id="A0A0P7ZVX6"/>
<dbReference type="Proteomes" id="UP000182800">
    <property type="component" value="Unassembled WGS sequence"/>
</dbReference>